<comment type="caution">
    <text evidence="1">The sequence shown here is derived from an EMBL/GenBank/DDBJ whole genome shotgun (WGS) entry which is preliminary data.</text>
</comment>
<protein>
    <submittedName>
        <fullName evidence="1">Uncharacterized protein</fullName>
    </submittedName>
</protein>
<reference evidence="1 2" key="1">
    <citation type="journal article" date="2020" name="ISME J.">
        <title>Uncovering the hidden diversity of litter-decomposition mechanisms in mushroom-forming fungi.</title>
        <authorList>
            <person name="Floudas D."/>
            <person name="Bentzer J."/>
            <person name="Ahren D."/>
            <person name="Johansson T."/>
            <person name="Persson P."/>
            <person name="Tunlid A."/>
        </authorList>
    </citation>
    <scope>NUCLEOTIDE SEQUENCE [LARGE SCALE GENOMIC DNA]</scope>
    <source>
        <strain evidence="1 2">CBS 291.85</strain>
    </source>
</reference>
<evidence type="ECO:0000313" key="1">
    <source>
        <dbReference type="EMBL" id="KAF5359061.1"/>
    </source>
</evidence>
<proteinExistence type="predicted"/>
<evidence type="ECO:0000313" key="2">
    <source>
        <dbReference type="Proteomes" id="UP000559256"/>
    </source>
</evidence>
<name>A0A8H5LIY7_9AGAR</name>
<dbReference type="AlphaFoldDB" id="A0A8H5LIY7"/>
<dbReference type="Proteomes" id="UP000559256">
    <property type="component" value="Unassembled WGS sequence"/>
</dbReference>
<dbReference type="OrthoDB" id="3266192at2759"/>
<keyword evidence="2" id="KW-1185">Reference proteome</keyword>
<sequence length="279" mass="31501">MEITLKMKCNPEHIPLILKVIQANGTSWFNDNIWKSEIMYTFWLEFTKSLWDHQLGTPSMQTSKVLIVRCWEVLVGFSYGQPARKPSVDRIIDIVELCVRTRRPKPCSPLSVAILKERAPTKVNFTSFYEVLISLTVQTKDLDVCTPPFNQVMEVLIGAYLQNVVGPKSATIASLRTRNIECGCANCADVNRFLQSPSTELRVNKQPRFNLLHVCGYLNTATDLVTYTVGNYSRPTPVTVRKTPILLAYVQWAQRQTKAQAFLTTVGTDDVIAKVVGRT</sequence>
<gene>
    <name evidence="1" type="ORF">D9758_004791</name>
</gene>
<organism evidence="1 2">
    <name type="scientific">Tetrapyrgos nigripes</name>
    <dbReference type="NCBI Taxonomy" id="182062"/>
    <lineage>
        <taxon>Eukaryota</taxon>
        <taxon>Fungi</taxon>
        <taxon>Dikarya</taxon>
        <taxon>Basidiomycota</taxon>
        <taxon>Agaricomycotina</taxon>
        <taxon>Agaricomycetes</taxon>
        <taxon>Agaricomycetidae</taxon>
        <taxon>Agaricales</taxon>
        <taxon>Marasmiineae</taxon>
        <taxon>Marasmiaceae</taxon>
        <taxon>Tetrapyrgos</taxon>
    </lineage>
</organism>
<dbReference type="EMBL" id="JAACJM010000047">
    <property type="protein sequence ID" value="KAF5359061.1"/>
    <property type="molecule type" value="Genomic_DNA"/>
</dbReference>
<accession>A0A8H5LIY7</accession>